<dbReference type="AlphaFoldDB" id="K2FDK5"/>
<dbReference type="EMBL" id="AMFJ01000219">
    <property type="protein sequence ID" value="EKE29151.1"/>
    <property type="molecule type" value="Genomic_DNA"/>
</dbReference>
<comment type="caution">
    <text evidence="1">The sequence shown here is derived from an EMBL/GenBank/DDBJ whole genome shotgun (WGS) entry which is preliminary data.</text>
</comment>
<sequence length="66" mass="7113">MNSFSHILVCIWASSTALLKTGLSSSISKGVASPGEISNFNRSSNSFLKSFKVNLVLFIDSLFSII</sequence>
<reference evidence="1" key="1">
    <citation type="journal article" date="2012" name="Science">
        <title>Fermentation, hydrogen, and sulfur metabolism in multiple uncultivated bacterial phyla.</title>
        <authorList>
            <person name="Wrighton K.C."/>
            <person name="Thomas B.C."/>
            <person name="Sharon I."/>
            <person name="Miller C.S."/>
            <person name="Castelle C.J."/>
            <person name="VerBerkmoes N.C."/>
            <person name="Wilkins M.J."/>
            <person name="Hettich R.L."/>
            <person name="Lipton M.S."/>
            <person name="Williams K.H."/>
            <person name="Long P.E."/>
            <person name="Banfield J.F."/>
        </authorList>
    </citation>
    <scope>NUCLEOTIDE SEQUENCE [LARGE SCALE GENOMIC DNA]</scope>
</reference>
<proteinExistence type="predicted"/>
<accession>K2FDK5</accession>
<protein>
    <submittedName>
        <fullName evidence="1">Uncharacterized protein</fullName>
    </submittedName>
</protein>
<gene>
    <name evidence="1" type="ORF">ACD_2C00219G0003</name>
</gene>
<name>K2FDK5_9BACT</name>
<evidence type="ECO:0000313" key="1">
    <source>
        <dbReference type="EMBL" id="EKE29151.1"/>
    </source>
</evidence>
<organism evidence="1">
    <name type="scientific">uncultured bacterium</name>
    <name type="common">gcode 4</name>
    <dbReference type="NCBI Taxonomy" id="1234023"/>
    <lineage>
        <taxon>Bacteria</taxon>
        <taxon>environmental samples</taxon>
    </lineage>
</organism>